<dbReference type="InterPro" id="IPR019393">
    <property type="entry name" value="WASH_strumpellin"/>
</dbReference>
<dbReference type="GO" id="GO:0140285">
    <property type="term" value="P:endosome fission"/>
    <property type="evidence" value="ECO:0007669"/>
    <property type="project" value="TreeGrafter"/>
</dbReference>
<dbReference type="PANTHER" id="PTHR15691">
    <property type="entry name" value="WASH COMPLEX SUBUNIT 5"/>
    <property type="match status" value="1"/>
</dbReference>
<evidence type="ECO:0000256" key="2">
    <source>
        <dbReference type="SAM" id="Coils"/>
    </source>
</evidence>
<protein>
    <recommendedName>
        <fullName evidence="4">WASH complex subunit strumpellin</fullName>
    </recommendedName>
</protein>
<dbReference type="GO" id="GO:0071203">
    <property type="term" value="C:WASH complex"/>
    <property type="evidence" value="ECO:0007669"/>
    <property type="project" value="InterPro"/>
</dbReference>
<feature type="coiled-coil region" evidence="2">
    <location>
        <begin position="421"/>
        <end position="448"/>
    </location>
</feature>
<sequence length="1161" mass="134188">MQFLHEKNVAGQTLLRLVARGNAVIAEILRLSAHIPEPFKLETKETVAKYGNIIIDFDYLEGRGKGPDYYEKVIEQNQKLIDLNAEFKDTYLKKLRRYYTLFEVIYKYGVDFIQYLDDVQKGNYIQQTLENILLDESGKQLMCEALYLFGVMLLLLDQKIDGVIRERMIISYLRFVGKTELENLDEVANLVRRTNYSCMNPPKKRPKEYPESYLNRMKLPRNVVSMIIGRLRSDDVYNQIPSYPLPEHRATALANQASMLFVCLYFAPDILSKEEAIMREIVDKHFPDNWVTTMYMGFTVDLSVEWDSYSAAKLALNNTMQPKLILDLVRSNAKRVPEVLTQLDTYLQEGTLSEEFILRNRVKLLELLRLSNVSLRWLMLHTRRASPKIISEYMKTISQPDILLLLLKTAQYEFNLKSAINAILEKKKEKWEEARKEAVERVKELSEVFSGSKALSRVEKNEKLQAWFDKISGQIQALDFEDQTVAGRRIQQMMKALEEVEIFHQIETNIPVKNYLNETRLLLGKMLRILNISQDVLVTINLVSEIGYGREIVEEYIPEMQERIKADPSSVLLLRSTFLKLASIIQNPLDRISQVSSGKEQMLQEFMAVSEYYSSELIDFVRRVLLIVPEMMFRKLSQIINIQTNEFKEVPVKIEKEEIEKYAQLSIRNKLSLLTYEVSQFTEGILALETTLVGVIQIDPKQLLEEGIRKILVRNISLHLDQTLRFENHSVQEFMMRLEQLRRVLQGFRNSFNYLQDYMNIYGLKVWQEEFQRIINFNVEQECKRFLKKVHEGTKSQYQSKIIPIPVYPPIKGDASGNFIGRVARELLTFTDPKTTLYLHKMYAWYSRDEKELVGIRTFDLLIDSIGVFGVVGLTKFYGFLIVKKLQTFVISTRTILGKDKKLNALLETFTSSTEVKSTINPSLTKLYMEVTNIAGNILDKDQHLSTIISEIGQYQLLRRHLANILNFKCKLDSNGLFCALEILNSALINDIQAHYRNPDKSYPGGEQSIVFEEIGEYLESAGLNDPMGKIYVTITADLDFAGILFILLLKQVSKFTFDAQLGMKPKKEKNLQDDAPFAVGLLTVMQQLHSSVLPSFIGLMGQYIRHNINEHVESNKATSYPPEAKNMLLFLEILTKFGSIPNTIIEDAIPAYIRSDYLIK</sequence>
<reference evidence="3" key="1">
    <citation type="journal article" date="2020" name="J. Eukaryot. Microbiol.">
        <title>De novo Sequencing, Assembly and Annotation of the Transcriptome for the Free-Living Testate Amoeba Arcella intermedia.</title>
        <authorList>
            <person name="Ribeiro G.M."/>
            <person name="Porfirio-Sousa A.L."/>
            <person name="Maurer-Alcala X.X."/>
            <person name="Katz L.A."/>
            <person name="Lahr D.J.G."/>
        </authorList>
    </citation>
    <scope>NUCLEOTIDE SEQUENCE</scope>
</reference>
<evidence type="ECO:0000313" key="3">
    <source>
        <dbReference type="EMBL" id="NDV29145.1"/>
    </source>
</evidence>
<dbReference type="PANTHER" id="PTHR15691:SF6">
    <property type="entry name" value="WASH COMPLEX SUBUNIT 5"/>
    <property type="match status" value="1"/>
</dbReference>
<evidence type="ECO:0008006" key="4">
    <source>
        <dbReference type="Google" id="ProtNLM"/>
    </source>
</evidence>
<dbReference type="GO" id="GO:0007032">
    <property type="term" value="P:endosome organization"/>
    <property type="evidence" value="ECO:0007669"/>
    <property type="project" value="TreeGrafter"/>
</dbReference>
<dbReference type="AlphaFoldDB" id="A0A6B2KWZ9"/>
<comment type="similarity">
    <text evidence="1">Belongs to the strumpellin family.</text>
</comment>
<dbReference type="GO" id="GO:0005768">
    <property type="term" value="C:endosome"/>
    <property type="evidence" value="ECO:0007669"/>
    <property type="project" value="TreeGrafter"/>
</dbReference>
<organism evidence="3">
    <name type="scientific">Arcella intermedia</name>
    <dbReference type="NCBI Taxonomy" id="1963864"/>
    <lineage>
        <taxon>Eukaryota</taxon>
        <taxon>Amoebozoa</taxon>
        <taxon>Tubulinea</taxon>
        <taxon>Elardia</taxon>
        <taxon>Arcellinida</taxon>
        <taxon>Sphaerothecina</taxon>
        <taxon>Arcellidae</taxon>
        <taxon>Arcella</taxon>
    </lineage>
</organism>
<dbReference type="EMBL" id="GIBP01000176">
    <property type="protein sequence ID" value="NDV29145.1"/>
    <property type="molecule type" value="Transcribed_RNA"/>
</dbReference>
<dbReference type="Pfam" id="PF10266">
    <property type="entry name" value="Strumpellin"/>
    <property type="match status" value="1"/>
</dbReference>
<keyword evidence="2" id="KW-0175">Coiled coil</keyword>
<dbReference type="GO" id="GO:0030041">
    <property type="term" value="P:actin filament polymerization"/>
    <property type="evidence" value="ECO:0007669"/>
    <property type="project" value="TreeGrafter"/>
</dbReference>
<evidence type="ECO:0000256" key="1">
    <source>
        <dbReference type="ARBA" id="ARBA00006224"/>
    </source>
</evidence>
<accession>A0A6B2KWZ9</accession>
<proteinExistence type="inferred from homology"/>
<dbReference type="GO" id="GO:0051125">
    <property type="term" value="P:regulation of actin nucleation"/>
    <property type="evidence" value="ECO:0007669"/>
    <property type="project" value="TreeGrafter"/>
</dbReference>
<name>A0A6B2KWZ9_9EUKA</name>